<dbReference type="OrthoDB" id="7976214at2759"/>
<gene>
    <name evidence="2" type="primary">20201482</name>
    <name evidence="1" type="ORF">HELRODRAFT_166395</name>
</gene>
<evidence type="ECO:0000313" key="2">
    <source>
        <dbReference type="EnsemblMetazoa" id="HelroP166395"/>
    </source>
</evidence>
<dbReference type="EMBL" id="AMQM01002357">
    <property type="status" value="NOT_ANNOTATED_CDS"/>
    <property type="molecule type" value="Genomic_DNA"/>
</dbReference>
<dbReference type="EnsemblMetazoa" id="HelroT166395">
    <property type="protein sequence ID" value="HelroP166395"/>
    <property type="gene ID" value="HelroG166395"/>
</dbReference>
<dbReference type="EMBL" id="KB097753">
    <property type="protein sequence ID" value="ESN90691.1"/>
    <property type="molecule type" value="Genomic_DNA"/>
</dbReference>
<reference evidence="2" key="3">
    <citation type="submission" date="2015-06" db="UniProtKB">
        <authorList>
            <consortium name="EnsemblMetazoa"/>
        </authorList>
    </citation>
    <scope>IDENTIFICATION</scope>
</reference>
<dbReference type="HOGENOM" id="CLU_2239485_0_0_1"/>
<evidence type="ECO:0000313" key="1">
    <source>
        <dbReference type="EMBL" id="ESN90691.1"/>
    </source>
</evidence>
<name>T1EY32_HELRO</name>
<reference evidence="1 3" key="2">
    <citation type="journal article" date="2013" name="Nature">
        <title>Insights into bilaterian evolution from three spiralian genomes.</title>
        <authorList>
            <person name="Simakov O."/>
            <person name="Marletaz F."/>
            <person name="Cho S.J."/>
            <person name="Edsinger-Gonzales E."/>
            <person name="Havlak P."/>
            <person name="Hellsten U."/>
            <person name="Kuo D.H."/>
            <person name="Larsson T."/>
            <person name="Lv J."/>
            <person name="Arendt D."/>
            <person name="Savage R."/>
            <person name="Osoegawa K."/>
            <person name="de Jong P."/>
            <person name="Grimwood J."/>
            <person name="Chapman J.A."/>
            <person name="Shapiro H."/>
            <person name="Aerts A."/>
            <person name="Otillar R.P."/>
            <person name="Terry A.Y."/>
            <person name="Boore J.L."/>
            <person name="Grigoriev I.V."/>
            <person name="Lindberg D.R."/>
            <person name="Seaver E.C."/>
            <person name="Weisblat D.A."/>
            <person name="Putnam N.H."/>
            <person name="Rokhsar D.S."/>
        </authorList>
    </citation>
    <scope>NUCLEOTIDE SEQUENCE</scope>
</reference>
<dbReference type="GeneID" id="20201482"/>
<protein>
    <submittedName>
        <fullName evidence="1 2">Uncharacterized protein</fullName>
    </submittedName>
</protein>
<reference evidence="3" key="1">
    <citation type="submission" date="2012-12" db="EMBL/GenBank/DDBJ databases">
        <authorList>
            <person name="Hellsten U."/>
            <person name="Grimwood J."/>
            <person name="Chapman J.A."/>
            <person name="Shapiro H."/>
            <person name="Aerts A."/>
            <person name="Otillar R.P."/>
            <person name="Terry A.Y."/>
            <person name="Boore J.L."/>
            <person name="Simakov O."/>
            <person name="Marletaz F."/>
            <person name="Cho S.-J."/>
            <person name="Edsinger-Gonzales E."/>
            <person name="Havlak P."/>
            <person name="Kuo D.-H."/>
            <person name="Larsson T."/>
            <person name="Lv J."/>
            <person name="Arendt D."/>
            <person name="Savage R."/>
            <person name="Osoegawa K."/>
            <person name="de Jong P."/>
            <person name="Lindberg D.R."/>
            <person name="Seaver E.C."/>
            <person name="Weisblat D.A."/>
            <person name="Putnam N.H."/>
            <person name="Grigoriev I.V."/>
            <person name="Rokhsar D.S."/>
        </authorList>
    </citation>
    <scope>NUCLEOTIDE SEQUENCE</scope>
</reference>
<evidence type="ECO:0000313" key="3">
    <source>
        <dbReference type="Proteomes" id="UP000015101"/>
    </source>
</evidence>
<dbReference type="AlphaFoldDB" id="T1EY32"/>
<dbReference type="KEGG" id="hro:HELRODRAFT_166395"/>
<accession>T1EY32</accession>
<keyword evidence="3" id="KW-1185">Reference proteome</keyword>
<dbReference type="Proteomes" id="UP000015101">
    <property type="component" value="Unassembled WGS sequence"/>
</dbReference>
<organism evidence="2 3">
    <name type="scientific">Helobdella robusta</name>
    <name type="common">Californian leech</name>
    <dbReference type="NCBI Taxonomy" id="6412"/>
    <lineage>
        <taxon>Eukaryota</taxon>
        <taxon>Metazoa</taxon>
        <taxon>Spiralia</taxon>
        <taxon>Lophotrochozoa</taxon>
        <taxon>Annelida</taxon>
        <taxon>Clitellata</taxon>
        <taxon>Hirudinea</taxon>
        <taxon>Rhynchobdellida</taxon>
        <taxon>Glossiphoniidae</taxon>
        <taxon>Helobdella</taxon>
    </lineage>
</organism>
<sequence length="105" mass="12179">MLGRSGLMLQFLPFRSPILNPIEEVFSKMEECSRSTKLDQRVGVLYDQSFWNLASKSHLMTVETIAYSRMRNFLGKACAERFEFGKTRISPIQFVILLVNDRVNE</sequence>
<dbReference type="RefSeq" id="XP_009031576.1">
    <property type="nucleotide sequence ID" value="XM_009033328.1"/>
</dbReference>
<proteinExistence type="predicted"/>
<dbReference type="InParanoid" id="T1EY32"/>
<dbReference type="CTD" id="20201482"/>